<evidence type="ECO:0000256" key="6">
    <source>
        <dbReference type="ARBA" id="ARBA00023136"/>
    </source>
</evidence>
<feature type="transmembrane region" description="Helical" evidence="7">
    <location>
        <begin position="105"/>
        <end position="121"/>
    </location>
</feature>
<comment type="function">
    <text evidence="1 7">May be involved in both secretory and endocytic intracellular trafficking in the endosomal/prevacuolar compartments.</text>
</comment>
<evidence type="ECO:0000256" key="2">
    <source>
        <dbReference type="ARBA" id="ARBA00004141"/>
    </source>
</evidence>
<dbReference type="PANTHER" id="PTHR19317:SF34">
    <property type="entry name" value="PRA1 FAMILY PROTEIN-RELATED"/>
    <property type="match status" value="1"/>
</dbReference>
<dbReference type="Proteomes" id="UP001408789">
    <property type="component" value="Unassembled WGS sequence"/>
</dbReference>
<dbReference type="EMBL" id="JBCNJP010000012">
    <property type="protein sequence ID" value="KAK9070777.1"/>
    <property type="molecule type" value="Genomic_DNA"/>
</dbReference>
<dbReference type="InterPro" id="IPR004895">
    <property type="entry name" value="Prenylated_rab_accept_PRA1"/>
</dbReference>
<dbReference type="Pfam" id="PF03208">
    <property type="entry name" value="PRA1"/>
    <property type="match status" value="1"/>
</dbReference>
<evidence type="ECO:0000256" key="1">
    <source>
        <dbReference type="ARBA" id="ARBA00002501"/>
    </source>
</evidence>
<evidence type="ECO:0000313" key="9">
    <source>
        <dbReference type="Proteomes" id="UP001408789"/>
    </source>
</evidence>
<feature type="transmembrane region" description="Helical" evidence="7">
    <location>
        <begin position="80"/>
        <end position="99"/>
    </location>
</feature>
<keyword evidence="6 7" id="KW-0472">Membrane</keyword>
<reference evidence="8 9" key="1">
    <citation type="submission" date="2024-04" db="EMBL/GenBank/DDBJ databases">
        <title>The reference genome of an endangered Asteraceae, Deinandra increscens subsp. villosa, native to the Central Coast of California.</title>
        <authorList>
            <person name="Guilliams M."/>
            <person name="Hasenstab-Lehman K."/>
            <person name="Meyer R."/>
            <person name="Mcevoy S."/>
        </authorList>
    </citation>
    <scope>NUCLEOTIDE SEQUENCE [LARGE SCALE GENOMIC DNA]</scope>
    <source>
        <tissue evidence="8">Leaf</tissue>
    </source>
</reference>
<sequence>MAAPPQPVILPVSGSKTVPADESQPPVATPAVRSFLNHITTTVRSGLSDRRPWSELVDRTAFSKPESLSDATSRIRKNYAYFRINYFTVVAVVIGISLLTNPFSLLTLLGLLSAWIFLYLFRPSDPPMVILGRTFSERETLGLLIVLSIIVIFLTSVGSILISATLIGTGMVCAHGAFRAPEDLFLDEQDSGGGSNGFLSLLGGAASNAAASAVPVLAQARG</sequence>
<accession>A0AAP0DDF0</accession>
<feature type="transmembrane region" description="Helical" evidence="7">
    <location>
        <begin position="141"/>
        <end position="162"/>
    </location>
</feature>
<keyword evidence="4 7" id="KW-0812">Transmembrane</keyword>
<dbReference type="GO" id="GO:0016020">
    <property type="term" value="C:membrane"/>
    <property type="evidence" value="ECO:0007669"/>
    <property type="project" value="UniProtKB-SubCell"/>
</dbReference>
<dbReference type="AlphaFoldDB" id="A0AAP0DDF0"/>
<evidence type="ECO:0000256" key="4">
    <source>
        <dbReference type="ARBA" id="ARBA00022692"/>
    </source>
</evidence>
<dbReference type="GO" id="GO:0016192">
    <property type="term" value="P:vesicle-mediated transport"/>
    <property type="evidence" value="ECO:0007669"/>
    <property type="project" value="TreeGrafter"/>
</dbReference>
<comment type="caution">
    <text evidence="8">The sequence shown here is derived from an EMBL/GenBank/DDBJ whole genome shotgun (WGS) entry which is preliminary data.</text>
</comment>
<protein>
    <recommendedName>
        <fullName evidence="7">PRA1 family protein</fullName>
    </recommendedName>
</protein>
<name>A0AAP0DDF0_9ASTR</name>
<organism evidence="8 9">
    <name type="scientific">Deinandra increscens subsp. villosa</name>
    <dbReference type="NCBI Taxonomy" id="3103831"/>
    <lineage>
        <taxon>Eukaryota</taxon>
        <taxon>Viridiplantae</taxon>
        <taxon>Streptophyta</taxon>
        <taxon>Embryophyta</taxon>
        <taxon>Tracheophyta</taxon>
        <taxon>Spermatophyta</taxon>
        <taxon>Magnoliopsida</taxon>
        <taxon>eudicotyledons</taxon>
        <taxon>Gunneridae</taxon>
        <taxon>Pentapetalae</taxon>
        <taxon>asterids</taxon>
        <taxon>campanulids</taxon>
        <taxon>Asterales</taxon>
        <taxon>Asteraceae</taxon>
        <taxon>Asteroideae</taxon>
        <taxon>Heliantheae alliance</taxon>
        <taxon>Madieae</taxon>
        <taxon>Madiinae</taxon>
        <taxon>Deinandra</taxon>
    </lineage>
</organism>
<comment type="subcellular location">
    <subcellularLocation>
        <location evidence="2 7">Membrane</location>
        <topology evidence="2 7">Multi-pass membrane protein</topology>
    </subcellularLocation>
</comment>
<keyword evidence="9" id="KW-1185">Reference proteome</keyword>
<keyword evidence="5 7" id="KW-1133">Transmembrane helix</keyword>
<evidence type="ECO:0000256" key="5">
    <source>
        <dbReference type="ARBA" id="ARBA00022989"/>
    </source>
</evidence>
<evidence type="ECO:0000256" key="3">
    <source>
        <dbReference type="ARBA" id="ARBA00006483"/>
    </source>
</evidence>
<dbReference type="PANTHER" id="PTHR19317">
    <property type="entry name" value="PRENYLATED RAB ACCEPTOR 1-RELATED"/>
    <property type="match status" value="1"/>
</dbReference>
<evidence type="ECO:0000313" key="8">
    <source>
        <dbReference type="EMBL" id="KAK9070777.1"/>
    </source>
</evidence>
<comment type="similarity">
    <text evidence="3 7">Belongs to the PRA1 family.</text>
</comment>
<gene>
    <name evidence="8" type="ORF">SSX86_011179</name>
</gene>
<keyword evidence="7" id="KW-0813">Transport</keyword>
<dbReference type="GO" id="GO:0005794">
    <property type="term" value="C:Golgi apparatus"/>
    <property type="evidence" value="ECO:0007669"/>
    <property type="project" value="TreeGrafter"/>
</dbReference>
<evidence type="ECO:0000256" key="7">
    <source>
        <dbReference type="RuleBase" id="RU363107"/>
    </source>
</evidence>
<proteinExistence type="inferred from homology"/>
<dbReference type="GO" id="GO:0005783">
    <property type="term" value="C:endoplasmic reticulum"/>
    <property type="evidence" value="ECO:0007669"/>
    <property type="project" value="TreeGrafter"/>
</dbReference>